<proteinExistence type="inferred from homology"/>
<dbReference type="InterPro" id="IPR000560">
    <property type="entry name" value="His_Pase_clade-2"/>
</dbReference>
<dbReference type="InterPro" id="IPR050645">
    <property type="entry name" value="Histidine_acid_phosphatase"/>
</dbReference>
<evidence type="ECO:0000256" key="3">
    <source>
        <dbReference type="ARBA" id="ARBA00012646"/>
    </source>
</evidence>
<evidence type="ECO:0000313" key="8">
    <source>
        <dbReference type="EMBL" id="JAT30243.1"/>
    </source>
</evidence>
<gene>
    <name evidence="8" type="ORF">g.35396</name>
</gene>
<dbReference type="Pfam" id="PF00328">
    <property type="entry name" value="His_Phos_2"/>
    <property type="match status" value="1"/>
</dbReference>
<name>A0A1B6M2U7_9HEMI</name>
<dbReference type="EMBL" id="GEBQ01009734">
    <property type="protein sequence ID" value="JAT30243.1"/>
    <property type="molecule type" value="Transcribed_RNA"/>
</dbReference>
<dbReference type="InterPro" id="IPR033379">
    <property type="entry name" value="Acid_Pase_AS"/>
</dbReference>
<evidence type="ECO:0000256" key="5">
    <source>
        <dbReference type="ARBA" id="ARBA00022801"/>
    </source>
</evidence>
<accession>A0A1B6M2U7</accession>
<dbReference type="PANTHER" id="PTHR11567">
    <property type="entry name" value="ACID PHOSPHATASE-RELATED"/>
    <property type="match status" value="1"/>
</dbReference>
<dbReference type="InterPro" id="IPR029033">
    <property type="entry name" value="His_PPase_superfam"/>
</dbReference>
<protein>
    <recommendedName>
        <fullName evidence="3">acid phosphatase</fullName>
        <ecNumber evidence="3">3.1.3.2</ecNumber>
    </recommendedName>
</protein>
<dbReference type="PANTHER" id="PTHR11567:SF211">
    <property type="entry name" value="PROSTATIC ACID PHOSPHATASE"/>
    <property type="match status" value="1"/>
</dbReference>
<comment type="similarity">
    <text evidence="2">Belongs to the histidine acid phosphatase family.</text>
</comment>
<organism evidence="8">
    <name type="scientific">Graphocephala atropunctata</name>
    <dbReference type="NCBI Taxonomy" id="36148"/>
    <lineage>
        <taxon>Eukaryota</taxon>
        <taxon>Metazoa</taxon>
        <taxon>Ecdysozoa</taxon>
        <taxon>Arthropoda</taxon>
        <taxon>Hexapoda</taxon>
        <taxon>Insecta</taxon>
        <taxon>Pterygota</taxon>
        <taxon>Neoptera</taxon>
        <taxon>Paraneoptera</taxon>
        <taxon>Hemiptera</taxon>
        <taxon>Auchenorrhyncha</taxon>
        <taxon>Membracoidea</taxon>
        <taxon>Cicadellidae</taxon>
        <taxon>Cicadellinae</taxon>
        <taxon>Cicadellini</taxon>
        <taxon>Graphocephala</taxon>
    </lineage>
</organism>
<dbReference type="SUPFAM" id="SSF53254">
    <property type="entry name" value="Phosphoglycerate mutase-like"/>
    <property type="match status" value="1"/>
</dbReference>
<evidence type="ECO:0000256" key="2">
    <source>
        <dbReference type="ARBA" id="ARBA00005375"/>
    </source>
</evidence>
<dbReference type="EC" id="3.1.3.2" evidence="3"/>
<dbReference type="PROSITE" id="PS00616">
    <property type="entry name" value="HIS_ACID_PHOSPHAT_1"/>
    <property type="match status" value="1"/>
</dbReference>
<keyword evidence="6" id="KW-1015">Disulfide bond</keyword>
<dbReference type="AlphaFoldDB" id="A0A1B6M2U7"/>
<evidence type="ECO:0000256" key="4">
    <source>
        <dbReference type="ARBA" id="ARBA00022729"/>
    </source>
</evidence>
<sequence length="468" mass="53104">FTHLEFKPILRRILTDIQPTVQPVTEKAEERCRGIQSSEICPTHPQVDSSSQWSGHSRGDLLLMARYILTGLVLACAMTVVVKAVPADHSSLANPNGSRAVSTLQFVVAISRHGNRGPLVTYPNSPYQWDDTKVWPYGVEHLTQKGHIQMFNLGKKFRSLYNGFLGVNYRPGEFQALSTLTDRTLQSAELFLAGLFPPSGFQVWNKDLLWQPVPVFPNLLDRNDMVMQSGPNLCPKFREAQNKPEKQFEQENDSELDDLVEYVQPYLGYGTDKYDRISKSIGNVPRIFILFSLWESFAYPEGEGLPLPDWSKKVYPEPITSLLSMMFEVLSIGSYEQIRYLEGEMFEEIVDRMLAKGTNTLESTRQMVYYSGHDHTILGLKGILGLTRDLQVARPGSVLVLELHKDSADQTFYVQVLYMDGASPDFEPSPVNIPGCDLPCDLRQLLNFTEKYYNITDYQKECEVHPVT</sequence>
<evidence type="ECO:0000256" key="6">
    <source>
        <dbReference type="ARBA" id="ARBA00023157"/>
    </source>
</evidence>
<keyword evidence="4" id="KW-0732">Signal</keyword>
<comment type="catalytic activity">
    <reaction evidence="1">
        <text>a phosphate monoester + H2O = an alcohol + phosphate</text>
        <dbReference type="Rhea" id="RHEA:15017"/>
        <dbReference type="ChEBI" id="CHEBI:15377"/>
        <dbReference type="ChEBI" id="CHEBI:30879"/>
        <dbReference type="ChEBI" id="CHEBI:43474"/>
        <dbReference type="ChEBI" id="CHEBI:67140"/>
        <dbReference type="EC" id="3.1.3.2"/>
    </reaction>
</comment>
<evidence type="ECO:0000256" key="7">
    <source>
        <dbReference type="ARBA" id="ARBA00023180"/>
    </source>
</evidence>
<feature type="non-terminal residue" evidence="8">
    <location>
        <position position="1"/>
    </location>
</feature>
<dbReference type="Gene3D" id="3.40.50.1240">
    <property type="entry name" value="Phosphoglycerate mutase-like"/>
    <property type="match status" value="1"/>
</dbReference>
<dbReference type="GO" id="GO:0003993">
    <property type="term" value="F:acid phosphatase activity"/>
    <property type="evidence" value="ECO:0007669"/>
    <property type="project" value="UniProtKB-EC"/>
</dbReference>
<reference evidence="8" key="1">
    <citation type="submission" date="2015-11" db="EMBL/GenBank/DDBJ databases">
        <title>De novo transcriptome assembly of four potential Pierce s Disease insect vectors from Arizona vineyards.</title>
        <authorList>
            <person name="Tassone E.E."/>
        </authorList>
    </citation>
    <scope>NUCLEOTIDE SEQUENCE</scope>
</reference>
<keyword evidence="7" id="KW-0325">Glycoprotein</keyword>
<evidence type="ECO:0000256" key="1">
    <source>
        <dbReference type="ARBA" id="ARBA00000032"/>
    </source>
</evidence>
<dbReference type="CDD" id="cd07061">
    <property type="entry name" value="HP_HAP_like"/>
    <property type="match status" value="1"/>
</dbReference>
<keyword evidence="5" id="KW-0378">Hydrolase</keyword>